<dbReference type="VEuPathDB" id="PlasmoDB:PmUG01_01011000"/>
<feature type="transmembrane region" description="Helical" evidence="1">
    <location>
        <begin position="6"/>
        <end position="25"/>
    </location>
</feature>
<accession>A0A1D3JJZ8</accession>
<feature type="transmembrane region" description="Helical" evidence="1">
    <location>
        <begin position="198"/>
        <end position="220"/>
    </location>
</feature>
<proteinExistence type="predicted"/>
<dbReference type="InterPro" id="IPR022139">
    <property type="entry name" value="Fam-L/Fam-M-like_plasmodium"/>
</dbReference>
<gene>
    <name evidence="2" type="primary">PmUG01_01011000</name>
    <name evidence="2" type="ORF">PMUG01_01011000</name>
</gene>
<evidence type="ECO:0000313" key="2">
    <source>
        <dbReference type="EMBL" id="SBT86823.1"/>
    </source>
</evidence>
<organism evidence="2 3">
    <name type="scientific">Plasmodium malariae</name>
    <dbReference type="NCBI Taxonomy" id="5858"/>
    <lineage>
        <taxon>Eukaryota</taxon>
        <taxon>Sar</taxon>
        <taxon>Alveolata</taxon>
        <taxon>Apicomplexa</taxon>
        <taxon>Aconoidasida</taxon>
        <taxon>Haemosporida</taxon>
        <taxon>Plasmodiidae</taxon>
        <taxon>Plasmodium</taxon>
        <taxon>Plasmodium (Plasmodium)</taxon>
    </lineage>
</organism>
<dbReference type="KEGG" id="pmal:PMUG01_01011000"/>
<dbReference type="GeneID" id="39866262"/>
<dbReference type="AlphaFoldDB" id="A0A1D3JJZ8"/>
<sequence length="244" mass="29058">MKKNCRSFFYVEIAIFIILTWIYHINSNVNLYNNSLDKNDNIYKTLYTRTCRFLEEYGQKKGSNFVWIKGDIPTIEEFEKLYPPNNAKVKKERYKHPNGCCLNNAVGEKQRRKSIFSVYKGADPYFQKRTFDKTYFKNKVRDFTNEDFKFLRNKIELKEALFYVISIFFVPIILILNVIIILHRIGGIENIVATWTTSYYFSVGFVIFTFIVMAAIIYIYRKIAKYDKFALIKNKLNNTMFPLL</sequence>
<evidence type="ECO:0000256" key="1">
    <source>
        <dbReference type="SAM" id="Phobius"/>
    </source>
</evidence>
<feature type="transmembrane region" description="Helical" evidence="1">
    <location>
        <begin position="160"/>
        <end position="186"/>
    </location>
</feature>
<keyword evidence="1" id="KW-0472">Membrane</keyword>
<evidence type="ECO:0008006" key="4">
    <source>
        <dbReference type="Google" id="ProtNLM"/>
    </source>
</evidence>
<dbReference type="Pfam" id="PF12420">
    <property type="entry name" value="DUF3671"/>
    <property type="match status" value="1"/>
</dbReference>
<dbReference type="RefSeq" id="XP_028859922.1">
    <property type="nucleotide sequence ID" value="XM_029007366.1"/>
</dbReference>
<dbReference type="EMBL" id="LT594622">
    <property type="protein sequence ID" value="SBT86823.1"/>
    <property type="molecule type" value="Genomic_DNA"/>
</dbReference>
<protein>
    <recommendedName>
        <fullName evidence="4">Fam-m protein</fullName>
    </recommendedName>
</protein>
<reference evidence="2 3" key="1">
    <citation type="submission" date="2016-06" db="EMBL/GenBank/DDBJ databases">
        <authorList>
            <consortium name="Pathogen Informatics"/>
        </authorList>
    </citation>
    <scope>NUCLEOTIDE SEQUENCE [LARGE SCALE GENOMIC DNA]</scope>
</reference>
<dbReference type="Proteomes" id="UP000219813">
    <property type="component" value="Chromosome 1"/>
</dbReference>
<keyword evidence="1" id="KW-0812">Transmembrane</keyword>
<keyword evidence="1" id="KW-1133">Transmembrane helix</keyword>
<evidence type="ECO:0000313" key="3">
    <source>
        <dbReference type="Proteomes" id="UP000219813"/>
    </source>
</evidence>
<name>A0A1D3JJZ8_PLAMA</name>
<keyword evidence="3" id="KW-1185">Reference proteome</keyword>